<evidence type="ECO:0000259" key="1">
    <source>
        <dbReference type="Pfam" id="PF20026"/>
    </source>
</evidence>
<dbReference type="OrthoDB" id="9778090at2"/>
<evidence type="ECO:0000313" key="2">
    <source>
        <dbReference type="EMBL" id="OBP78582.1"/>
    </source>
</evidence>
<organism evidence="2 3">
    <name type="scientific">Rhizobium loti</name>
    <name type="common">Mesorhizobium loti</name>
    <dbReference type="NCBI Taxonomy" id="381"/>
    <lineage>
        <taxon>Bacteria</taxon>
        <taxon>Pseudomonadati</taxon>
        <taxon>Pseudomonadota</taxon>
        <taxon>Alphaproteobacteria</taxon>
        <taxon>Hyphomicrobiales</taxon>
        <taxon>Phyllobacteriaceae</taxon>
        <taxon>Mesorhizobium</taxon>
    </lineage>
</organism>
<gene>
    <name evidence="2" type="ORF">BAE39_29595</name>
</gene>
<dbReference type="InterPro" id="IPR045492">
    <property type="entry name" value="DUF6434"/>
</dbReference>
<feature type="domain" description="DUF6434" evidence="1">
    <location>
        <begin position="4"/>
        <end position="67"/>
    </location>
</feature>
<protein>
    <recommendedName>
        <fullName evidence="1">DUF6434 domain-containing protein</fullName>
    </recommendedName>
</protein>
<accession>A0A1A5IIH7</accession>
<dbReference type="EMBL" id="LZTJ01000006">
    <property type="protein sequence ID" value="OBP78582.1"/>
    <property type="molecule type" value="Genomic_DNA"/>
</dbReference>
<sequence length="74" mass="9035">MNAFDWHADPISWATPITKSYRNTQNVRRYFTRECGDTFRFDRSFMAWLKDGREKTMRDAADEWIRRQAEKRKA</sequence>
<dbReference type="RefSeq" id="WP_032930480.1">
    <property type="nucleotide sequence ID" value="NZ_LZTH01000047.1"/>
</dbReference>
<comment type="caution">
    <text evidence="2">The sequence shown here is derived from an EMBL/GenBank/DDBJ whole genome shotgun (WGS) entry which is preliminary data.</text>
</comment>
<dbReference type="Pfam" id="PF20026">
    <property type="entry name" value="DUF6434"/>
    <property type="match status" value="1"/>
</dbReference>
<dbReference type="GeneID" id="66683764"/>
<name>A0A1A5IIH7_RHILI</name>
<reference evidence="3" key="1">
    <citation type="submission" date="2016-06" db="EMBL/GenBank/DDBJ databases">
        <title>NZP2037 Pacbio-Illumina hybrid assembly.</title>
        <authorList>
            <person name="Ramsay J.P."/>
        </authorList>
    </citation>
    <scope>NUCLEOTIDE SEQUENCE [LARGE SCALE GENOMIC DNA]</scope>
    <source>
        <strain evidence="3">R7ANS::ICEMlSym2042</strain>
    </source>
</reference>
<proteinExistence type="predicted"/>
<evidence type="ECO:0000313" key="3">
    <source>
        <dbReference type="Proteomes" id="UP000093748"/>
    </source>
</evidence>
<dbReference type="AlphaFoldDB" id="A0A1A5IIH7"/>
<dbReference type="Proteomes" id="UP000093748">
    <property type="component" value="Unassembled WGS sequence"/>
</dbReference>